<feature type="region of interest" description="Disordered" evidence="1">
    <location>
        <begin position="603"/>
        <end position="629"/>
    </location>
</feature>
<keyword evidence="3" id="KW-1185">Reference proteome</keyword>
<evidence type="ECO:0000313" key="2">
    <source>
        <dbReference type="EMBL" id="KAL3682624.1"/>
    </source>
</evidence>
<feature type="compositionally biased region" description="Acidic residues" evidence="1">
    <location>
        <begin position="231"/>
        <end position="262"/>
    </location>
</feature>
<evidence type="ECO:0000256" key="1">
    <source>
        <dbReference type="SAM" id="MobiDB-lite"/>
    </source>
</evidence>
<proteinExistence type="predicted"/>
<dbReference type="Proteomes" id="UP001633002">
    <property type="component" value="Unassembled WGS sequence"/>
</dbReference>
<name>A0ABD3GZQ0_9MARC</name>
<gene>
    <name evidence="2" type="ORF">R1sor_000646</name>
</gene>
<feature type="region of interest" description="Disordered" evidence="1">
    <location>
        <begin position="60"/>
        <end position="115"/>
    </location>
</feature>
<dbReference type="AlphaFoldDB" id="A0ABD3GZQ0"/>
<protein>
    <submittedName>
        <fullName evidence="2">Uncharacterized protein</fullName>
    </submittedName>
</protein>
<feature type="compositionally biased region" description="Basic residues" evidence="1">
    <location>
        <begin position="618"/>
        <end position="628"/>
    </location>
</feature>
<feature type="region of interest" description="Disordered" evidence="1">
    <location>
        <begin position="178"/>
        <end position="262"/>
    </location>
</feature>
<evidence type="ECO:0000313" key="3">
    <source>
        <dbReference type="Proteomes" id="UP001633002"/>
    </source>
</evidence>
<reference evidence="2 3" key="1">
    <citation type="submission" date="2024-09" db="EMBL/GenBank/DDBJ databases">
        <title>Chromosome-scale assembly of Riccia sorocarpa.</title>
        <authorList>
            <person name="Paukszto L."/>
        </authorList>
    </citation>
    <scope>NUCLEOTIDE SEQUENCE [LARGE SCALE GENOMIC DNA]</scope>
    <source>
        <strain evidence="2">LP-2024</strain>
        <tissue evidence="2">Aerial parts of the thallus</tissue>
    </source>
</reference>
<accession>A0ABD3GZQ0</accession>
<dbReference type="EMBL" id="JBJQOH010000006">
    <property type="protein sequence ID" value="KAL3682624.1"/>
    <property type="molecule type" value="Genomic_DNA"/>
</dbReference>
<organism evidence="2 3">
    <name type="scientific">Riccia sorocarpa</name>
    <dbReference type="NCBI Taxonomy" id="122646"/>
    <lineage>
        <taxon>Eukaryota</taxon>
        <taxon>Viridiplantae</taxon>
        <taxon>Streptophyta</taxon>
        <taxon>Embryophyta</taxon>
        <taxon>Marchantiophyta</taxon>
        <taxon>Marchantiopsida</taxon>
        <taxon>Marchantiidae</taxon>
        <taxon>Marchantiales</taxon>
        <taxon>Ricciaceae</taxon>
        <taxon>Riccia</taxon>
    </lineage>
</organism>
<comment type="caution">
    <text evidence="2">The sequence shown here is derived from an EMBL/GenBank/DDBJ whole genome shotgun (WGS) entry which is preliminary data.</text>
</comment>
<sequence length="921" mass="105009">MSGNSKYPVCTSMVMPGVSKYMPSMYTSLAFGNENHRLIGGLKPHPSRRDVQKQAQRCVPRWTDGASEISRSQLGDASPGGLMAQARSPEASSIGDASPGGLMAQARSPDDRSEMRPQGLRGVLVVVVALAAVSWPVWRGWHTRGVGGCQVARVARLATYQRLGRDYLEARRRKHQPIEDLHLMARTKQTARKYPAGKPPDPRRGQQYKLTQPIVKKRRKMSDKDRPRIEESEEEEQEDEQQEEQQEVAEEEAEGEDDEDEIGTLELYWKSKARLMNLFWEVRIGLVQRGISSSYIVNVGSYAGMDSNRTVKPKEVFEKLVEFEEELKSLKGKNKRKADGEGTVKLKKSRQTVVKVSKAKEMEPPINPMDHFSKKEEEKMMKIDFSKYKDMYPFGVSEFFRIPVTKINEAPSVFVYLSINRNYVMDTYKKMIDRPGITPQVADLLPYSLKKKKPIKVEDYATTKGISIRDPRKLLDAMIEDPDCVFVAISGQHSSRAQQLILQEPRISDSLKKKNKYKHSRVVWVVKPAKYQGSEAVVSLKDYCKKLKATSSLGRRIVKYWPSRYREVYDKWSDLEKAYNFPDKWLESMLKYIPEKADKEVAADEASSSDVETDDRNTRRRKKGKKKTYVADPLPSQIASTIHRIVCAKNGESAPKRIEALEVLHLKDITKYQLTLDEKLECPLVFLDLTHPHMHAWEKNEFSSFLGIVRDLTISKCFAVVAIMDFGQAPVDFAHALKDMKDARVIVVYGCYEVNRVHNMTELPYPCWQLIYAFVSLVAEDYKPVLHQSPSQQPFLLEIQPSKWREEKNVDEEDHAEGINGRDVVYFANSSFESEFITKYSKALCKFSKRISDWFVQFGQGKKPAASTPVAATVGDYHASSSDVNVASVVVDEQITSDAWQRLGMAQRRVVDYEPDDEDDS</sequence>